<gene>
    <name evidence="6" type="ORF">I4I82_05205</name>
</gene>
<evidence type="ECO:0000259" key="5">
    <source>
        <dbReference type="PROSITE" id="PS50949"/>
    </source>
</evidence>
<evidence type="ECO:0000256" key="2">
    <source>
        <dbReference type="ARBA" id="ARBA00023125"/>
    </source>
</evidence>
<dbReference type="Pfam" id="PF07729">
    <property type="entry name" value="FCD"/>
    <property type="match status" value="1"/>
</dbReference>
<keyword evidence="1" id="KW-0805">Transcription regulation</keyword>
<sequence length="259" mass="28133">MTSRSDDTAHNRPGLGPARRPRAADAVSALLRRRILTEMQDGERLPPEAVLMEQYGIARQSLRDAFRVLETEGLLTVRRGVQGGAVVHRPDGTVAARNAALFLEAQGVTLMDVYQARAMIEPPCAAILARRSEQEDVDALRAAVLTGDDAGDPVAAIRAHMEFHRLVIHLAGNQTVALLTDLVRRIIEVGSEDQVAGDPSSHETARALRAGHLTHLRLIELIERGDVSGAEDLWMRHVEGSEDYLVRGAGSKTVLDVLG</sequence>
<dbReference type="PANTHER" id="PTHR43537">
    <property type="entry name" value="TRANSCRIPTIONAL REGULATOR, GNTR FAMILY"/>
    <property type="match status" value="1"/>
</dbReference>
<feature type="region of interest" description="Disordered" evidence="4">
    <location>
        <begin position="1"/>
        <end position="23"/>
    </location>
</feature>
<proteinExistence type="predicted"/>
<evidence type="ECO:0000313" key="7">
    <source>
        <dbReference type="Proteomes" id="UP000694300"/>
    </source>
</evidence>
<reference evidence="6 7" key="1">
    <citation type="submission" date="2020-11" db="EMBL/GenBank/DDBJ databases">
        <title>Pseudonocardia abyssalis sp. nov. and Pseudonocardia oceani sp. nov., description and phylogenomic analysis of two novel actinomycetes isolated from the deep Southern Ocean.</title>
        <authorList>
            <person name="Parra J."/>
        </authorList>
    </citation>
    <scope>NUCLEOTIDE SEQUENCE [LARGE SCALE GENOMIC DNA]</scope>
    <source>
        <strain evidence="7">KRD185</strain>
    </source>
</reference>
<comment type="caution">
    <text evidence="6">The sequence shown here is derived from an EMBL/GenBank/DDBJ whole genome shotgun (WGS) entry which is preliminary data.</text>
</comment>
<feature type="domain" description="HTH gntR-type" evidence="5">
    <location>
        <begin position="21"/>
        <end position="90"/>
    </location>
</feature>
<evidence type="ECO:0000256" key="3">
    <source>
        <dbReference type="ARBA" id="ARBA00023163"/>
    </source>
</evidence>
<keyword evidence="7" id="KW-1185">Reference proteome</keyword>
<dbReference type="CDD" id="cd07377">
    <property type="entry name" value="WHTH_GntR"/>
    <property type="match status" value="1"/>
</dbReference>
<dbReference type="PROSITE" id="PS50949">
    <property type="entry name" value="HTH_GNTR"/>
    <property type="match status" value="1"/>
</dbReference>
<evidence type="ECO:0000313" key="6">
    <source>
        <dbReference type="EMBL" id="MBW0127075.1"/>
    </source>
</evidence>
<dbReference type="SMART" id="SM00895">
    <property type="entry name" value="FCD"/>
    <property type="match status" value="1"/>
</dbReference>
<evidence type="ECO:0000256" key="1">
    <source>
        <dbReference type="ARBA" id="ARBA00023015"/>
    </source>
</evidence>
<dbReference type="EMBL" id="JADQDF010000001">
    <property type="protein sequence ID" value="MBW0127075.1"/>
    <property type="molecule type" value="Genomic_DNA"/>
</dbReference>
<dbReference type="PANTHER" id="PTHR43537:SF24">
    <property type="entry name" value="GLUCONATE OPERON TRANSCRIPTIONAL REPRESSOR"/>
    <property type="match status" value="1"/>
</dbReference>
<dbReference type="SMART" id="SM00345">
    <property type="entry name" value="HTH_GNTR"/>
    <property type="match status" value="1"/>
</dbReference>
<dbReference type="Proteomes" id="UP000694300">
    <property type="component" value="Unassembled WGS sequence"/>
</dbReference>
<dbReference type="RefSeq" id="WP_218595352.1">
    <property type="nucleotide sequence ID" value="NZ_JADQDE010000119.1"/>
</dbReference>
<organism evidence="6 7">
    <name type="scientific">Pseudonocardia oceani</name>
    <dbReference type="NCBI Taxonomy" id="2792013"/>
    <lineage>
        <taxon>Bacteria</taxon>
        <taxon>Bacillati</taxon>
        <taxon>Actinomycetota</taxon>
        <taxon>Actinomycetes</taxon>
        <taxon>Pseudonocardiales</taxon>
        <taxon>Pseudonocardiaceae</taxon>
        <taxon>Pseudonocardia</taxon>
    </lineage>
</organism>
<protein>
    <submittedName>
        <fullName evidence="6">FadR family transcriptional regulator</fullName>
    </submittedName>
</protein>
<dbReference type="Pfam" id="PF00392">
    <property type="entry name" value="GntR"/>
    <property type="match status" value="1"/>
</dbReference>
<keyword evidence="3" id="KW-0804">Transcription</keyword>
<feature type="compositionally biased region" description="Basic and acidic residues" evidence="4">
    <location>
        <begin position="1"/>
        <end position="10"/>
    </location>
</feature>
<dbReference type="InterPro" id="IPR011711">
    <property type="entry name" value="GntR_C"/>
</dbReference>
<keyword evidence="2" id="KW-0238">DNA-binding</keyword>
<dbReference type="InterPro" id="IPR000524">
    <property type="entry name" value="Tscrpt_reg_HTH_GntR"/>
</dbReference>
<evidence type="ECO:0000256" key="4">
    <source>
        <dbReference type="SAM" id="MobiDB-lite"/>
    </source>
</evidence>
<accession>A0ABS6U4B2</accession>
<name>A0ABS6U4B2_9PSEU</name>